<gene>
    <name evidence="2" type="ORF">ABJI51_15025</name>
</gene>
<feature type="transmembrane region" description="Helical" evidence="1">
    <location>
        <begin position="26"/>
        <end position="45"/>
    </location>
</feature>
<comment type="caution">
    <text evidence="2">The sequence shown here is derived from an EMBL/GenBank/DDBJ whole genome shotgun (WGS) entry which is preliminary data.</text>
</comment>
<evidence type="ECO:0000256" key="1">
    <source>
        <dbReference type="SAM" id="Phobius"/>
    </source>
</evidence>
<proteinExistence type="predicted"/>
<dbReference type="RefSeq" id="WP_348951222.1">
    <property type="nucleotide sequence ID" value="NZ_JBDZYD010000005.1"/>
</dbReference>
<name>A0ABV0LDM4_9PSEU</name>
<accession>A0ABV0LDM4</accession>
<protein>
    <submittedName>
        <fullName evidence="2">Uncharacterized protein</fullName>
    </submittedName>
</protein>
<dbReference type="Proteomes" id="UP001440984">
    <property type="component" value="Unassembled WGS sequence"/>
</dbReference>
<keyword evidence="1" id="KW-0472">Membrane</keyword>
<keyword evidence="1" id="KW-1133">Transmembrane helix</keyword>
<sequence>MFAGLWGAAVTLDDAPEGPPAGTGDSLLLLVAALGAGAGLVGVLVSIRTADPPRRSVVDTFQPVPVFAVVAMAAVFGA</sequence>
<reference evidence="2 3" key="1">
    <citation type="submission" date="2024-05" db="EMBL/GenBank/DDBJ databases">
        <authorList>
            <person name="Zhao H."/>
            <person name="Xu Y."/>
            <person name="Lin S."/>
            <person name="Spain J.C."/>
            <person name="Zhou N.-Y."/>
        </authorList>
    </citation>
    <scope>NUCLEOTIDE SEQUENCE [LARGE SCALE GENOMIC DNA]</scope>
    <source>
        <strain evidence="2 3">NEAU-NG30</strain>
    </source>
</reference>
<evidence type="ECO:0000313" key="3">
    <source>
        <dbReference type="Proteomes" id="UP001440984"/>
    </source>
</evidence>
<dbReference type="EMBL" id="JBDZYD010000005">
    <property type="protein sequence ID" value="MEQ0560400.1"/>
    <property type="molecule type" value="Genomic_DNA"/>
</dbReference>
<evidence type="ECO:0000313" key="2">
    <source>
        <dbReference type="EMBL" id="MEQ0560400.1"/>
    </source>
</evidence>
<keyword evidence="1" id="KW-0812">Transmembrane</keyword>
<organism evidence="2 3">
    <name type="scientific">Amycolatopsis melonis</name>
    <dbReference type="NCBI Taxonomy" id="3156488"/>
    <lineage>
        <taxon>Bacteria</taxon>
        <taxon>Bacillati</taxon>
        <taxon>Actinomycetota</taxon>
        <taxon>Actinomycetes</taxon>
        <taxon>Pseudonocardiales</taxon>
        <taxon>Pseudonocardiaceae</taxon>
        <taxon>Amycolatopsis</taxon>
    </lineage>
</organism>
<keyword evidence="3" id="KW-1185">Reference proteome</keyword>